<dbReference type="PANTHER" id="PTHR34214:SF3">
    <property type="entry name" value="PROTEIN CONSERVED IN THE GREEN LINEAGE AND DIATOMS 27, CHLOROPLASTIC"/>
    <property type="match status" value="1"/>
</dbReference>
<evidence type="ECO:0000313" key="4">
    <source>
        <dbReference type="EMBL" id="ARO91350.1"/>
    </source>
</evidence>
<dbReference type="PANTHER" id="PTHR34214">
    <property type="match status" value="1"/>
</dbReference>
<keyword evidence="4" id="KW-0150">Chloroplast</keyword>
<dbReference type="Pfam" id="PF06799">
    <property type="entry name" value="CGLD27-like"/>
    <property type="match status" value="1"/>
</dbReference>
<evidence type="ECO:0000313" key="5">
    <source>
        <dbReference type="EMBL" id="ASK39574.1"/>
    </source>
</evidence>
<evidence type="ECO:0000256" key="2">
    <source>
        <dbReference type="ARBA" id="ARBA00022640"/>
    </source>
</evidence>
<organism evidence="4">
    <name type="scientific">Rhodochaete parvula</name>
    <dbReference type="NCBI Taxonomy" id="110510"/>
    <lineage>
        <taxon>Eukaryota</taxon>
        <taxon>Rhodophyta</taxon>
        <taxon>Compsopogonophyceae</taxon>
        <taxon>Rhodochaetales</taxon>
        <taxon>Rhodochaetaceae</taxon>
        <taxon>Rhodochaete</taxon>
    </lineage>
</organism>
<evidence type="ECO:0000256" key="1">
    <source>
        <dbReference type="ARBA" id="ARBA00004474"/>
    </source>
</evidence>
<feature type="transmembrane region" description="Helical" evidence="3">
    <location>
        <begin position="38"/>
        <end position="59"/>
    </location>
</feature>
<keyword evidence="3" id="KW-0812">Transmembrane</keyword>
<keyword evidence="3" id="KW-1133">Transmembrane helix</keyword>
<feature type="transmembrane region" description="Helical" evidence="3">
    <location>
        <begin position="145"/>
        <end position="164"/>
    </location>
</feature>
<name>A0A1X9PV55_9RHOD</name>
<geneLocation type="plastid" evidence="4"/>
<dbReference type="AlphaFoldDB" id="A0A1X9PV55"/>
<reference evidence="5" key="1">
    <citation type="journal article" date="2016" name="BMC Biol.">
        <title>Parallel evolution of highly conserved plastid genome architecture in red seaweeds and seed plants.</title>
        <authorList>
            <person name="Lee J."/>
            <person name="Cho C.H."/>
            <person name="Park S.I."/>
            <person name="Choi J.W."/>
            <person name="Song H.S."/>
            <person name="West J.A."/>
            <person name="Bhattacharya D."/>
            <person name="Yoon H.S."/>
        </authorList>
    </citation>
    <scope>NUCLEOTIDE SEQUENCE</scope>
</reference>
<accession>A0A1X9PV55</accession>
<dbReference type="InterPro" id="IPR009631">
    <property type="entry name" value="CGLD27-like"/>
</dbReference>
<protein>
    <submittedName>
        <fullName evidence="4">Conserved hypothetical plastid protein</fullName>
    </submittedName>
</protein>
<keyword evidence="2 4" id="KW-0934">Plastid</keyword>
<comment type="subcellular location">
    <subcellularLocation>
        <location evidence="1">Plastid</location>
    </subcellularLocation>
</comment>
<dbReference type="GO" id="GO:0009536">
    <property type="term" value="C:plastid"/>
    <property type="evidence" value="ECO:0007669"/>
    <property type="project" value="UniProtKB-SubCell"/>
</dbReference>
<dbReference type="EMBL" id="KX284728">
    <property type="protein sequence ID" value="ASK39574.1"/>
    <property type="molecule type" value="Genomic_DNA"/>
</dbReference>
<dbReference type="EMBL" id="KY709212">
    <property type="protein sequence ID" value="ARO91350.1"/>
    <property type="molecule type" value="Genomic_DNA"/>
</dbReference>
<keyword evidence="3" id="KW-0472">Membrane</keyword>
<evidence type="ECO:0000256" key="3">
    <source>
        <dbReference type="SAM" id="Phobius"/>
    </source>
</evidence>
<reference evidence="4" key="2">
    <citation type="submission" date="2017-03" db="EMBL/GenBank/DDBJ databases">
        <title>The new red algal subphylum Proteorhodophytina comprises the largest and most divergent plastid genomes known.</title>
        <authorList>
            <person name="Munoz-Gomez S.A."/>
            <person name="Mejia-Franco F.G."/>
            <person name="Durnin K."/>
            <person name="Morgan C."/>
            <person name="Grisdale C.J."/>
            <person name="Archibald J.M."/>
            <person name="Slamovits C.H."/>
        </authorList>
    </citation>
    <scope>NUCLEOTIDE SEQUENCE</scope>
    <source>
        <strain evidence="4">UTEX LB2715</strain>
    </source>
</reference>
<feature type="transmembrane region" description="Helical" evidence="3">
    <location>
        <begin position="68"/>
        <end position="91"/>
    </location>
</feature>
<reference evidence="5" key="3">
    <citation type="submission" date="2017-07" db="EMBL/GenBank/DDBJ databases">
        <authorList>
            <person name="Sun Z.S."/>
            <person name="Albrecht U."/>
            <person name="Echele G."/>
            <person name="Lee C.C."/>
        </authorList>
    </citation>
    <scope>NUCLEOTIDE SEQUENCE</scope>
</reference>
<gene>
    <name evidence="4" type="primary">ycf36</name>
    <name evidence="5" type="ORF">Rhodc_028</name>
</gene>
<sequence length="165" mass="19347">MLSNIKLCPVPLEQQPLQEYNALFVSYLSHLPSKKFNVYLFLLFLLNLFLVIFVLIVFIPDILIKFKLLYYILTILVGDIVTILLTVRLYITWSYVVKRLLSASIFYEESGWYDGQIWLKTPEMLIQDRLVAVNEGLPIVKKIKWSFTIFVIKLILEILLILICT</sequence>
<proteinExistence type="predicted"/>